<name>A0AAV3U3Y7_9ALTE</name>
<dbReference type="NCBIfam" id="TIGR01413">
    <property type="entry name" value="Dyp_perox_fam"/>
    <property type="match status" value="1"/>
</dbReference>
<evidence type="ECO:0000313" key="7">
    <source>
        <dbReference type="EMBL" id="GAA4947262.1"/>
    </source>
</evidence>
<dbReference type="Pfam" id="PF20628">
    <property type="entry name" value="Dyp_perox_C"/>
    <property type="match status" value="1"/>
</dbReference>
<dbReference type="RefSeq" id="WP_345423500.1">
    <property type="nucleotide sequence ID" value="NZ_AP031496.1"/>
</dbReference>
<dbReference type="AlphaFoldDB" id="A0AAV3U3Y7"/>
<evidence type="ECO:0000256" key="1">
    <source>
        <dbReference type="ARBA" id="ARBA00001970"/>
    </source>
</evidence>
<keyword evidence="8" id="KW-1185">Reference proteome</keyword>
<keyword evidence="3" id="KW-0479">Metal-binding</keyword>
<organism evidence="7 8">
    <name type="scientific">Halioxenophilus aromaticivorans</name>
    <dbReference type="NCBI Taxonomy" id="1306992"/>
    <lineage>
        <taxon>Bacteria</taxon>
        <taxon>Pseudomonadati</taxon>
        <taxon>Pseudomonadota</taxon>
        <taxon>Gammaproteobacteria</taxon>
        <taxon>Alteromonadales</taxon>
        <taxon>Alteromonadaceae</taxon>
        <taxon>Halioxenophilus</taxon>
    </lineage>
</organism>
<protein>
    <submittedName>
        <fullName evidence="7">Dyp-type peroxidase</fullName>
    </submittedName>
</protein>
<evidence type="ECO:0000256" key="2">
    <source>
        <dbReference type="ARBA" id="ARBA00022559"/>
    </source>
</evidence>
<dbReference type="GO" id="GO:0020037">
    <property type="term" value="F:heme binding"/>
    <property type="evidence" value="ECO:0007669"/>
    <property type="project" value="InterPro"/>
</dbReference>
<evidence type="ECO:0000256" key="4">
    <source>
        <dbReference type="ARBA" id="ARBA00023002"/>
    </source>
</evidence>
<keyword evidence="5" id="KW-0408">Iron</keyword>
<reference evidence="8" key="1">
    <citation type="journal article" date="2019" name="Int. J. Syst. Evol. Microbiol.">
        <title>The Global Catalogue of Microorganisms (GCM) 10K type strain sequencing project: providing services to taxonomists for standard genome sequencing and annotation.</title>
        <authorList>
            <consortium name="The Broad Institute Genomics Platform"/>
            <consortium name="The Broad Institute Genome Sequencing Center for Infectious Disease"/>
            <person name="Wu L."/>
            <person name="Ma J."/>
        </authorList>
    </citation>
    <scope>NUCLEOTIDE SEQUENCE [LARGE SCALE GENOMIC DNA]</scope>
    <source>
        <strain evidence="8">JCM 19134</strain>
    </source>
</reference>
<dbReference type="EMBL" id="BAABLX010000026">
    <property type="protein sequence ID" value="GAA4947262.1"/>
    <property type="molecule type" value="Genomic_DNA"/>
</dbReference>
<dbReference type="Proteomes" id="UP001409585">
    <property type="component" value="Unassembled WGS sequence"/>
</dbReference>
<accession>A0AAV3U3Y7</accession>
<evidence type="ECO:0000313" key="8">
    <source>
        <dbReference type="Proteomes" id="UP001409585"/>
    </source>
</evidence>
<comment type="caution">
    <text evidence="7">The sequence shown here is derived from an EMBL/GenBank/DDBJ whole genome shotgun (WGS) entry which is preliminary data.</text>
</comment>
<dbReference type="InterPro" id="IPR006314">
    <property type="entry name" value="Dyp_peroxidase"/>
</dbReference>
<dbReference type="InterPro" id="IPR048328">
    <property type="entry name" value="Dyp_perox_C"/>
</dbReference>
<evidence type="ECO:0000256" key="5">
    <source>
        <dbReference type="ARBA" id="ARBA00023004"/>
    </source>
</evidence>
<proteinExistence type="predicted"/>
<keyword evidence="2 7" id="KW-0575">Peroxidase</keyword>
<feature type="domain" description="Dyp-type peroxidase C-terminal" evidence="6">
    <location>
        <begin position="131"/>
        <end position="287"/>
    </location>
</feature>
<evidence type="ECO:0000259" key="6">
    <source>
        <dbReference type="Pfam" id="PF20628"/>
    </source>
</evidence>
<dbReference type="InterPro" id="IPR011008">
    <property type="entry name" value="Dimeric_a/b-barrel"/>
</dbReference>
<keyword evidence="4" id="KW-0560">Oxidoreductase</keyword>
<dbReference type="GO" id="GO:0004601">
    <property type="term" value="F:peroxidase activity"/>
    <property type="evidence" value="ECO:0007669"/>
    <property type="project" value="UniProtKB-KW"/>
</dbReference>
<evidence type="ECO:0000256" key="3">
    <source>
        <dbReference type="ARBA" id="ARBA00022723"/>
    </source>
</evidence>
<dbReference type="PANTHER" id="PTHR30521">
    <property type="entry name" value="DEFERROCHELATASE/PEROXIDASE"/>
    <property type="match status" value="1"/>
</dbReference>
<dbReference type="PANTHER" id="PTHR30521:SF0">
    <property type="entry name" value="DYP-TYPE PEROXIDASE FAMILY PROTEIN"/>
    <property type="match status" value="1"/>
</dbReference>
<dbReference type="PROSITE" id="PS51404">
    <property type="entry name" value="DYP_PEROXIDASE"/>
    <property type="match status" value="1"/>
</dbReference>
<comment type="cofactor">
    <cofactor evidence="1">
        <name>heme b</name>
        <dbReference type="ChEBI" id="CHEBI:60344"/>
    </cofactor>
</comment>
<dbReference type="SUPFAM" id="SSF54909">
    <property type="entry name" value="Dimeric alpha+beta barrel"/>
    <property type="match status" value="1"/>
</dbReference>
<dbReference type="GO" id="GO:0005829">
    <property type="term" value="C:cytosol"/>
    <property type="evidence" value="ECO:0007669"/>
    <property type="project" value="TreeGrafter"/>
</dbReference>
<gene>
    <name evidence="7" type="ORF">GCM10025791_28520</name>
</gene>
<dbReference type="GO" id="GO:0046872">
    <property type="term" value="F:metal ion binding"/>
    <property type="evidence" value="ECO:0007669"/>
    <property type="project" value="UniProtKB-KW"/>
</dbReference>
<sequence length="297" mass="32697">MQSIPYQPGIIAPLPSFAKFISYQLVSEINLSQCLQQLALFVDGESTVLGIGLPLTQKLNKTLPGLTAMPEYQHQNLTLPSDQADLMLWLRAEGGSEAVGDLAHRAMRLRGLLANNFVEQSHCDAFNFNGRDLSGYEDGTENPEGDKALSAAFVCEGEPGLLGASYVAVQPWQHSLMEFKQRSEAEQDDTIGRRIRDNEEFDEAPESAHVKRAAQESFDPEAFMLRRSMPWVSGPRMGLVFVAFGKSFDAFNAIMQRMIGADDGIVDGLFTYSKPQGGGFYWCPPVANGKVDLQVVL</sequence>